<evidence type="ECO:0000313" key="2">
    <source>
        <dbReference type="Proteomes" id="UP000016929"/>
    </source>
</evidence>
<gene>
    <name evidence="1" type="ORF">FOC4_g10012284</name>
</gene>
<reference evidence="2" key="1">
    <citation type="submission" date="2012-09" db="EMBL/GenBank/DDBJ databases">
        <title>Genome sequencing and comparative transcriptomics of race 1 and race 4 of banana pathogen: Fusarium oxysporum f. sp. cubense.</title>
        <authorList>
            <person name="Fang X."/>
            <person name="Huang J."/>
        </authorList>
    </citation>
    <scope>NUCLEOTIDE SEQUENCE [LARGE SCALE GENOMIC DNA]</scope>
    <source>
        <strain evidence="2">race 4</strain>
    </source>
</reference>
<proteinExistence type="predicted"/>
<dbReference type="HOGENOM" id="CLU_119823_0_0_1"/>
<organism evidence="1 2">
    <name type="scientific">Fusarium oxysporum f. sp. cubense (strain race 4)</name>
    <name type="common">Panama disease fungus</name>
    <dbReference type="NCBI Taxonomy" id="2502994"/>
    <lineage>
        <taxon>Eukaryota</taxon>
        <taxon>Fungi</taxon>
        <taxon>Dikarya</taxon>
        <taxon>Ascomycota</taxon>
        <taxon>Pezizomycotina</taxon>
        <taxon>Sordariomycetes</taxon>
        <taxon>Hypocreomycetidae</taxon>
        <taxon>Hypocreales</taxon>
        <taxon>Nectriaceae</taxon>
        <taxon>Fusarium</taxon>
        <taxon>Fusarium oxysporum species complex</taxon>
    </lineage>
</organism>
<name>N1R6A5_FUSC4</name>
<dbReference type="EMBL" id="KB726997">
    <property type="protein sequence ID" value="EMT60993.1"/>
    <property type="molecule type" value="Genomic_DNA"/>
</dbReference>
<keyword evidence="2" id="KW-1185">Reference proteome</keyword>
<evidence type="ECO:0000313" key="1">
    <source>
        <dbReference type="EMBL" id="EMT60993.1"/>
    </source>
</evidence>
<reference evidence="2" key="2">
    <citation type="journal article" date="2014" name="PLoS ONE">
        <title>Genome and Transcriptome Analysis of the Fungal Pathogen Fusarium oxysporum f. sp. cubense Causing Banana Vascular Wilt Disease.</title>
        <authorList>
            <person name="Guo L."/>
            <person name="Han L."/>
            <person name="Yang L."/>
            <person name="Zeng H."/>
            <person name="Fan D."/>
            <person name="Zhu Y."/>
            <person name="Feng Y."/>
            <person name="Wang G."/>
            <person name="Peng C."/>
            <person name="Jiang X."/>
            <person name="Zhou D."/>
            <person name="Ni P."/>
            <person name="Liang C."/>
            <person name="Liu L."/>
            <person name="Wang J."/>
            <person name="Mao C."/>
            <person name="Fang X."/>
            <person name="Peng M."/>
            <person name="Huang J."/>
        </authorList>
    </citation>
    <scope>NUCLEOTIDE SEQUENCE [LARGE SCALE GENOMIC DNA]</scope>
    <source>
        <strain evidence="2">race 4</strain>
    </source>
</reference>
<sequence length="208" mass="23591">MNRQQRPNLKNGVDLQLQSAFNDGNWAAVIRLAEKRARTFNDQYYEIVKICAESQLDDPSSKFAAITAIDKYVREGTVVKDVDAIDLLEWASQGLNSEEDFPETLGPLRARLVKATPKDKIGASRCLESCLLHWDLVSAQQIAAILDRTFPQERSFMFWNIVITHLLATSPQSPSEKKKLYGMLALKQIQRAAQLAEEVQDIKTWRQA</sequence>
<accession>N1R6A5</accession>
<dbReference type="AlphaFoldDB" id="N1R6A5"/>
<dbReference type="Proteomes" id="UP000016929">
    <property type="component" value="Unassembled WGS sequence"/>
</dbReference>
<protein>
    <submittedName>
        <fullName evidence="1">Uncharacterized protein</fullName>
    </submittedName>
</protein>